<dbReference type="GO" id="GO:0005743">
    <property type="term" value="C:mitochondrial inner membrane"/>
    <property type="evidence" value="ECO:0007669"/>
    <property type="project" value="TreeGrafter"/>
</dbReference>
<accession>A0A4P9ZTE0</accession>
<feature type="compositionally biased region" description="Low complexity" evidence="1">
    <location>
        <begin position="132"/>
        <end position="148"/>
    </location>
</feature>
<evidence type="ECO:0000256" key="1">
    <source>
        <dbReference type="SAM" id="MobiDB-lite"/>
    </source>
</evidence>
<dbReference type="STRING" id="215637.A0A4P9ZTE0"/>
<dbReference type="PANTHER" id="PTHR28106:SF1">
    <property type="entry name" value="MITOCHONDRIAL ATPASE COMPLEX SUBUNIT ATP10"/>
    <property type="match status" value="1"/>
</dbReference>
<dbReference type="AlphaFoldDB" id="A0A4P9ZTE0"/>
<dbReference type="GO" id="GO:0033615">
    <property type="term" value="P:mitochondrial proton-transporting ATP synthase complex assembly"/>
    <property type="evidence" value="ECO:0007669"/>
    <property type="project" value="TreeGrafter"/>
</dbReference>
<keyword evidence="3" id="KW-1185">Reference proteome</keyword>
<dbReference type="PANTHER" id="PTHR28106">
    <property type="entry name" value="MITOCHONDRIAL ATPASE COMPLEX SUBUNIT ATP10"/>
    <property type="match status" value="1"/>
</dbReference>
<evidence type="ECO:0000313" key="2">
    <source>
        <dbReference type="EMBL" id="RKP36735.1"/>
    </source>
</evidence>
<evidence type="ECO:0000313" key="3">
    <source>
        <dbReference type="Proteomes" id="UP000268162"/>
    </source>
</evidence>
<gene>
    <name evidence="2" type="ORF">BJ085DRAFT_15534</name>
</gene>
<feature type="region of interest" description="Disordered" evidence="1">
    <location>
        <begin position="129"/>
        <end position="148"/>
    </location>
</feature>
<dbReference type="Proteomes" id="UP000268162">
    <property type="component" value="Unassembled WGS sequence"/>
</dbReference>
<feature type="region of interest" description="Disordered" evidence="1">
    <location>
        <begin position="22"/>
        <end position="42"/>
    </location>
</feature>
<organism evidence="2 3">
    <name type="scientific">Dimargaris cristalligena</name>
    <dbReference type="NCBI Taxonomy" id="215637"/>
    <lineage>
        <taxon>Eukaryota</taxon>
        <taxon>Fungi</taxon>
        <taxon>Fungi incertae sedis</taxon>
        <taxon>Zoopagomycota</taxon>
        <taxon>Kickxellomycotina</taxon>
        <taxon>Dimargaritomycetes</taxon>
        <taxon>Dimargaritales</taxon>
        <taxon>Dimargaritaceae</taxon>
        <taxon>Dimargaris</taxon>
    </lineage>
</organism>
<dbReference type="Pfam" id="PF05176">
    <property type="entry name" value="ATP-synt_10"/>
    <property type="match status" value="1"/>
</dbReference>
<dbReference type="EMBL" id="ML002603">
    <property type="protein sequence ID" value="RKP36735.1"/>
    <property type="molecule type" value="Genomic_DNA"/>
</dbReference>
<name>A0A4P9ZTE0_9FUNG</name>
<reference evidence="3" key="1">
    <citation type="journal article" date="2018" name="Nat. Microbiol.">
        <title>Leveraging single-cell genomics to expand the fungal tree of life.</title>
        <authorList>
            <person name="Ahrendt S.R."/>
            <person name="Quandt C.A."/>
            <person name="Ciobanu D."/>
            <person name="Clum A."/>
            <person name="Salamov A."/>
            <person name="Andreopoulos B."/>
            <person name="Cheng J.F."/>
            <person name="Woyke T."/>
            <person name="Pelin A."/>
            <person name="Henrissat B."/>
            <person name="Reynolds N.K."/>
            <person name="Benny G.L."/>
            <person name="Smith M.E."/>
            <person name="James T.Y."/>
            <person name="Grigoriev I.V."/>
        </authorList>
    </citation>
    <scope>NUCLEOTIDE SEQUENCE [LARGE SCALE GENOMIC DNA]</scope>
    <source>
        <strain evidence="3">RSA 468</strain>
    </source>
</reference>
<sequence length="258" mass="29167">MSANREVALSIRSISKALKERRQNFQSGQPLGQPDPPQPLEVKSPFQTLVARLKSSWDQDATLERRKYLVDKFQRPHYQYMTELKRLGGKLFAAPTALVPADQAKYLPNLAVRDGHGKRAELKDLAQGKVRSVSAPTTGAPTPAAAADATPATVGDARVQHLRVHVIENALKAAVLRPFLRSMARHVTPDDRARFLFHFRPIDRIKDELFMDNMAMGWVFLVDPQWRIRWYANGEPKPEEVERLLAMTSQLVKEMPQA</sequence>
<protein>
    <submittedName>
        <fullName evidence="2">ATPase assembly factor ATP10</fullName>
    </submittedName>
</protein>
<dbReference type="InterPro" id="IPR007849">
    <property type="entry name" value="ATP10"/>
</dbReference>
<proteinExistence type="predicted"/>